<dbReference type="Pfam" id="PF06026">
    <property type="entry name" value="Rib_5-P_isom_A"/>
    <property type="match status" value="1"/>
</dbReference>
<dbReference type="PANTHER" id="PTHR11934:SF0">
    <property type="entry name" value="RIBOSE-5-PHOSPHATE ISOMERASE"/>
    <property type="match status" value="1"/>
</dbReference>
<dbReference type="EMBL" id="JABSND010000142">
    <property type="protein sequence ID" value="KAI6296168.1"/>
    <property type="molecule type" value="Genomic_DNA"/>
</dbReference>
<dbReference type="CDD" id="cd01398">
    <property type="entry name" value="RPI_A"/>
    <property type="match status" value="1"/>
</dbReference>
<feature type="compositionally biased region" description="Low complexity" evidence="9">
    <location>
        <begin position="344"/>
        <end position="356"/>
    </location>
</feature>
<dbReference type="Gene3D" id="3.40.50.1360">
    <property type="match status" value="1"/>
</dbReference>
<proteinExistence type="inferred from homology"/>
<organism evidence="10 11">
    <name type="scientific">Pyricularia grisea</name>
    <name type="common">Crabgrass-specific blast fungus</name>
    <name type="synonym">Magnaporthe grisea</name>
    <dbReference type="NCBI Taxonomy" id="148305"/>
    <lineage>
        <taxon>Eukaryota</taxon>
        <taxon>Fungi</taxon>
        <taxon>Dikarya</taxon>
        <taxon>Ascomycota</taxon>
        <taxon>Pezizomycotina</taxon>
        <taxon>Sordariomycetes</taxon>
        <taxon>Sordariomycetidae</taxon>
        <taxon>Magnaporthales</taxon>
        <taxon>Pyriculariaceae</taxon>
        <taxon>Pyricularia</taxon>
    </lineage>
</organism>
<evidence type="ECO:0000256" key="3">
    <source>
        <dbReference type="ARBA" id="ARBA00008088"/>
    </source>
</evidence>
<gene>
    <name evidence="10" type="ORF">MCOR33_007141</name>
</gene>
<dbReference type="SUPFAM" id="SSF100950">
    <property type="entry name" value="NagB/RpiA/CoA transferase-like"/>
    <property type="match status" value="1"/>
</dbReference>
<comment type="catalytic activity">
    <reaction evidence="1">
        <text>aldehydo-D-ribose 5-phosphate = D-ribulose 5-phosphate</text>
        <dbReference type="Rhea" id="RHEA:14657"/>
        <dbReference type="ChEBI" id="CHEBI:58121"/>
        <dbReference type="ChEBI" id="CHEBI:58273"/>
        <dbReference type="EC" id="5.3.1.6"/>
    </reaction>
</comment>
<protein>
    <recommendedName>
        <fullName evidence="5">Ribose-5-phosphate isomerase</fullName>
        <ecNumber evidence="4">5.3.1.6</ecNumber>
    </recommendedName>
    <alternativeName>
        <fullName evidence="8">D-ribose-5-phosphate ketol-isomerase</fullName>
    </alternativeName>
    <alternativeName>
        <fullName evidence="7">Phosphoriboisomerase</fullName>
    </alternativeName>
</protein>
<keyword evidence="11" id="KW-1185">Reference proteome</keyword>
<name>A0ABQ8NFC8_PYRGI</name>
<comment type="similarity">
    <text evidence="3">Belongs to the ribose 5-phosphate isomerase family.</text>
</comment>
<evidence type="ECO:0000256" key="5">
    <source>
        <dbReference type="ARBA" id="ARBA00019150"/>
    </source>
</evidence>
<dbReference type="InterPro" id="IPR037171">
    <property type="entry name" value="NagB/RpiA_transferase-like"/>
</dbReference>
<feature type="region of interest" description="Disordered" evidence="9">
    <location>
        <begin position="342"/>
        <end position="362"/>
    </location>
</feature>
<reference evidence="10" key="1">
    <citation type="submission" date="2021-01" db="EMBL/GenBank/DDBJ databases">
        <title>Deciphering the adaptive evolutionary patterns associated with biogeogrpahic diversity in the finger millet blast pathogen Magnaporthe oryzae in Eastern Africa.</title>
        <authorList>
            <person name="Onyema G."/>
            <person name="Shittu T.A."/>
            <person name="Dodsworth S."/>
            <person name="Devilliers S."/>
            <person name="Muthumeenakshi S."/>
            <person name="Sreenivasaprasad S."/>
        </authorList>
    </citation>
    <scope>NUCLEOTIDE SEQUENCE</scope>
    <source>
        <strain evidence="10">D15/s37</strain>
    </source>
</reference>
<evidence type="ECO:0000256" key="8">
    <source>
        <dbReference type="ARBA" id="ARBA00032273"/>
    </source>
</evidence>
<evidence type="ECO:0000256" key="4">
    <source>
        <dbReference type="ARBA" id="ARBA00011959"/>
    </source>
</evidence>
<comment type="caution">
    <text evidence="10">The sequence shown here is derived from an EMBL/GenBank/DDBJ whole genome shotgun (WGS) entry which is preliminary data.</text>
</comment>
<evidence type="ECO:0000256" key="9">
    <source>
        <dbReference type="SAM" id="MobiDB-lite"/>
    </source>
</evidence>
<sequence>MSDIAYRRLTTSSLSPIRLYQRLKPQDPHPLLSTRSLHVGPRRTRRQQHLCANEFLPFNHYRSITMASSGSAVSAVEQAQLIEMAKKAAAFTAVKDHLDPRYTHVGIGSGSTVVYVVEAIKELHPEASKHMTFYPTGDQSKGLIKAGGLRAAPIEDRPQGSLLDVYFDGADEADADLNLIKGGGGCLWQEKIVAVASRTFVCIGDFRKLSRNLGTQWKQGIPIEVLPKAADHVLAELERLGAHSPRLRSGSGKAGSVVTDNGMHIIDAPFTPLLLAGDEGGTGENGIWSVDRLAAKLKSLVGVCEIGLFYGRSGLDAKDEGGAQKPVAAYFGMADGSVQILNQGSPPVTLTTSSTGGSDGSK</sequence>
<dbReference type="SUPFAM" id="SSF75445">
    <property type="entry name" value="D-ribose-5-phosphate isomerase (RpiA), lid domain"/>
    <property type="match status" value="1"/>
</dbReference>
<dbReference type="InterPro" id="IPR004788">
    <property type="entry name" value="Ribose5P_isomerase_type_A"/>
</dbReference>
<evidence type="ECO:0000256" key="6">
    <source>
        <dbReference type="ARBA" id="ARBA00023235"/>
    </source>
</evidence>
<dbReference type="Gene3D" id="3.30.70.260">
    <property type="match status" value="1"/>
</dbReference>
<accession>A0ABQ8NFC8</accession>
<dbReference type="Proteomes" id="UP001059893">
    <property type="component" value="Unassembled WGS sequence"/>
</dbReference>
<evidence type="ECO:0000256" key="1">
    <source>
        <dbReference type="ARBA" id="ARBA00001713"/>
    </source>
</evidence>
<keyword evidence="6" id="KW-0413">Isomerase</keyword>
<comment type="pathway">
    <text evidence="2">Carbohydrate degradation; pentose phosphate pathway; D-ribose 5-phosphate from D-ribulose 5-phosphate (non-oxidative stage): step 1/1.</text>
</comment>
<evidence type="ECO:0000313" key="11">
    <source>
        <dbReference type="Proteomes" id="UP001059893"/>
    </source>
</evidence>
<evidence type="ECO:0000256" key="2">
    <source>
        <dbReference type="ARBA" id="ARBA00004988"/>
    </source>
</evidence>
<dbReference type="NCBIfam" id="TIGR00021">
    <property type="entry name" value="rpiA"/>
    <property type="match status" value="1"/>
</dbReference>
<evidence type="ECO:0000313" key="10">
    <source>
        <dbReference type="EMBL" id="KAI6296168.1"/>
    </source>
</evidence>
<dbReference type="PANTHER" id="PTHR11934">
    <property type="entry name" value="RIBOSE-5-PHOSPHATE ISOMERASE"/>
    <property type="match status" value="1"/>
</dbReference>
<dbReference type="EC" id="5.3.1.6" evidence="4"/>
<evidence type="ECO:0000256" key="7">
    <source>
        <dbReference type="ARBA" id="ARBA00029734"/>
    </source>
</evidence>